<keyword evidence="1" id="KW-0812">Transmembrane</keyword>
<protein>
    <submittedName>
        <fullName evidence="2">Uncharacterized protein</fullName>
    </submittedName>
</protein>
<reference evidence="2" key="2">
    <citation type="journal article" date="2021" name="Sci. Rep.">
        <title>The distribution of antibiotic resistance genes in chicken gut microbiota commensals.</title>
        <authorList>
            <person name="Juricova H."/>
            <person name="Matiasovicova J."/>
            <person name="Kubasova T."/>
            <person name="Cejkova D."/>
            <person name="Rychlik I."/>
        </authorList>
    </citation>
    <scope>NUCLEOTIDE SEQUENCE</scope>
    <source>
        <strain evidence="2">An824</strain>
    </source>
</reference>
<accession>A0A938WRE8</accession>
<evidence type="ECO:0000313" key="3">
    <source>
        <dbReference type="Proteomes" id="UP000706891"/>
    </source>
</evidence>
<dbReference type="EMBL" id="JACJJG010000006">
    <property type="protein sequence ID" value="MBM6672753.1"/>
    <property type="molecule type" value="Genomic_DNA"/>
</dbReference>
<feature type="transmembrane region" description="Helical" evidence="1">
    <location>
        <begin position="154"/>
        <end position="171"/>
    </location>
</feature>
<feature type="transmembrane region" description="Helical" evidence="1">
    <location>
        <begin position="92"/>
        <end position="116"/>
    </location>
</feature>
<keyword evidence="3" id="KW-1185">Reference proteome</keyword>
<evidence type="ECO:0000256" key="1">
    <source>
        <dbReference type="SAM" id="Phobius"/>
    </source>
</evidence>
<feature type="transmembrane region" description="Helical" evidence="1">
    <location>
        <begin position="35"/>
        <end position="55"/>
    </location>
</feature>
<evidence type="ECO:0000313" key="2">
    <source>
        <dbReference type="EMBL" id="MBM6672753.1"/>
    </source>
</evidence>
<name>A0A938WRE8_9BACT</name>
<proteinExistence type="predicted"/>
<reference evidence="2" key="1">
    <citation type="submission" date="2020-08" db="EMBL/GenBank/DDBJ databases">
        <authorList>
            <person name="Cejkova D."/>
            <person name="Kubasova T."/>
            <person name="Jahodarova E."/>
            <person name="Rychlik I."/>
        </authorList>
    </citation>
    <scope>NUCLEOTIDE SEQUENCE</scope>
    <source>
        <strain evidence="2">An824</strain>
    </source>
</reference>
<dbReference type="RefSeq" id="WP_205103267.1">
    <property type="nucleotide sequence ID" value="NZ_JACJJG010000006.1"/>
</dbReference>
<dbReference type="Proteomes" id="UP000706891">
    <property type="component" value="Unassembled WGS sequence"/>
</dbReference>
<sequence>MENDGKMSVERSLEIISNAIELGRRDVERNAGTPMIMWGVLTCITGGIVCLLWRLTGTAVWNMLWFAMCVVGWVIQVLMNRRERNESRPSSYVWKLVGWTWTVFGILAVAVAVIGMLSSDASVYGTHLPITAVTILLLTFASAVTAYVMKDKTYGVLIGGNVIWMNFALLYPGPYEALCVAVSAVTQLVIPGIKLNLQSRKDN</sequence>
<gene>
    <name evidence="2" type="ORF">H6A34_02495</name>
</gene>
<feature type="transmembrane region" description="Helical" evidence="1">
    <location>
        <begin position="128"/>
        <end position="147"/>
    </location>
</feature>
<keyword evidence="1" id="KW-0472">Membrane</keyword>
<comment type="caution">
    <text evidence="2">The sequence shown here is derived from an EMBL/GenBank/DDBJ whole genome shotgun (WGS) entry which is preliminary data.</text>
</comment>
<organism evidence="2 3">
    <name type="scientific">Marseilla massiliensis</name>
    <dbReference type="NCBI Taxonomy" id="1841864"/>
    <lineage>
        <taxon>Bacteria</taxon>
        <taxon>Pseudomonadati</taxon>
        <taxon>Bacteroidota</taxon>
        <taxon>Bacteroidia</taxon>
        <taxon>Bacteroidales</taxon>
        <taxon>Prevotellaceae</taxon>
        <taxon>Marseilla</taxon>
    </lineage>
</organism>
<feature type="transmembrane region" description="Helical" evidence="1">
    <location>
        <begin position="61"/>
        <end position="80"/>
    </location>
</feature>
<keyword evidence="1" id="KW-1133">Transmembrane helix</keyword>
<dbReference type="AlphaFoldDB" id="A0A938WRE8"/>